<organism evidence="2 3">
    <name type="scientific">Haloferax marisrubri</name>
    <dbReference type="NCBI Taxonomy" id="1544719"/>
    <lineage>
        <taxon>Archaea</taxon>
        <taxon>Methanobacteriati</taxon>
        <taxon>Methanobacteriota</taxon>
        <taxon>Stenosarchaea group</taxon>
        <taxon>Halobacteria</taxon>
        <taxon>Halobacteriales</taxon>
        <taxon>Haloferacaceae</taxon>
        <taxon>Haloferax</taxon>
    </lineage>
</organism>
<evidence type="ECO:0000313" key="2">
    <source>
        <dbReference type="EMBL" id="POG53779.1"/>
    </source>
</evidence>
<comment type="caution">
    <text evidence="2">The sequence shown here is derived from an EMBL/GenBank/DDBJ whole genome shotgun (WGS) entry which is preliminary data.</text>
</comment>
<dbReference type="EMBL" id="LOPW02000022">
    <property type="protein sequence ID" value="POG53779.1"/>
    <property type="molecule type" value="Genomic_DNA"/>
</dbReference>
<keyword evidence="1" id="KW-0812">Transmembrane</keyword>
<dbReference type="Proteomes" id="UP000053621">
    <property type="component" value="Unassembled WGS sequence"/>
</dbReference>
<gene>
    <name evidence="2" type="ORF">AUR65_018575</name>
</gene>
<proteinExistence type="predicted"/>
<keyword evidence="1" id="KW-0472">Membrane</keyword>
<keyword evidence="1" id="KW-1133">Transmembrane helix</keyword>
<sequence>MVSIELSGPLLIAAAVLGAAWIYRDAKRRAMDTADMWAVGFFVAFVLLPVLGGLAVFVFYLQNRNRRRGSPVTVPGE</sequence>
<feature type="transmembrane region" description="Helical" evidence="1">
    <location>
        <begin position="6"/>
        <end position="24"/>
    </location>
</feature>
<evidence type="ECO:0000313" key="3">
    <source>
        <dbReference type="Proteomes" id="UP000053621"/>
    </source>
</evidence>
<dbReference type="AlphaFoldDB" id="A0A2P4NKY8"/>
<dbReference type="RefSeq" id="WP_058568596.1">
    <property type="nucleotide sequence ID" value="NZ_LOPW02000022.1"/>
</dbReference>
<reference evidence="2" key="1">
    <citation type="submission" date="2017-08" db="EMBL/GenBank/DDBJ databases">
        <title>Haloferax marisrubri sp. nov., isolated from the Discovery deep brine-seawater interface in the Red Sea.</title>
        <authorList>
            <person name="Zhang G."/>
            <person name="Stingl U."/>
        </authorList>
    </citation>
    <scope>NUCLEOTIDE SEQUENCE [LARGE SCALE GENOMIC DNA]</scope>
    <source>
        <strain evidence="2">SB3</strain>
    </source>
</reference>
<keyword evidence="3" id="KW-1185">Reference proteome</keyword>
<accession>A0A2P4NKY8</accession>
<name>A0A2P4NKY8_9EURY</name>
<dbReference type="OrthoDB" id="248255at2157"/>
<protein>
    <submittedName>
        <fullName evidence="2">Uncharacterized protein</fullName>
    </submittedName>
</protein>
<evidence type="ECO:0000256" key="1">
    <source>
        <dbReference type="SAM" id="Phobius"/>
    </source>
</evidence>
<feature type="transmembrane region" description="Helical" evidence="1">
    <location>
        <begin position="36"/>
        <end position="61"/>
    </location>
</feature>